<comment type="caution">
    <text evidence="1">The sequence shown here is derived from an EMBL/GenBank/DDBJ whole genome shotgun (WGS) entry which is preliminary data.</text>
</comment>
<organism evidence="1 2">
    <name type="scientific">Aphanomyces invadans</name>
    <dbReference type="NCBI Taxonomy" id="157072"/>
    <lineage>
        <taxon>Eukaryota</taxon>
        <taxon>Sar</taxon>
        <taxon>Stramenopiles</taxon>
        <taxon>Oomycota</taxon>
        <taxon>Saprolegniomycetes</taxon>
        <taxon>Saprolegniales</taxon>
        <taxon>Verrucalvaceae</taxon>
        <taxon>Aphanomyces</taxon>
    </lineage>
</organism>
<dbReference type="VEuPathDB" id="FungiDB:H310_01486"/>
<dbReference type="Proteomes" id="UP000285060">
    <property type="component" value="Unassembled WGS sequence"/>
</dbReference>
<name>A0A3R7A510_9STRA</name>
<keyword evidence="2" id="KW-1185">Reference proteome</keyword>
<gene>
    <name evidence="1" type="ORF">DYB32_007909</name>
</gene>
<proteinExistence type="predicted"/>
<evidence type="ECO:0000313" key="2">
    <source>
        <dbReference type="Proteomes" id="UP000285060"/>
    </source>
</evidence>
<protein>
    <submittedName>
        <fullName evidence="1">Uncharacterized protein</fullName>
    </submittedName>
</protein>
<accession>A0A3R7A510</accession>
<dbReference type="EMBL" id="QUSY01001103">
    <property type="protein sequence ID" value="RHY26045.1"/>
    <property type="molecule type" value="Genomic_DNA"/>
</dbReference>
<dbReference type="AlphaFoldDB" id="A0A3R7A510"/>
<sequence>MKQPTFPREPRVTIVAVWAIRVQFVAAPPTGLTRVKLCPREKSGRGDLSKSQLAVTAPAKDALWLRGQPAQVQWEPVNLSVDQVRIVLLQTSSIANQTGAYTMVAECTSNNGVFEYRKVPWGLCMDNDYFIRVMSLDGQQFVDGDCFSISV</sequence>
<reference evidence="1 2" key="1">
    <citation type="submission" date="2018-08" db="EMBL/GenBank/DDBJ databases">
        <title>Aphanomyces genome sequencing and annotation.</title>
        <authorList>
            <person name="Minardi D."/>
            <person name="Oidtmann B."/>
            <person name="Van Der Giezen M."/>
            <person name="Studholme D.J."/>
        </authorList>
    </citation>
    <scope>NUCLEOTIDE SEQUENCE [LARGE SCALE GENOMIC DNA]</scope>
    <source>
        <strain evidence="1 2">NJM0002</strain>
    </source>
</reference>
<evidence type="ECO:0000313" key="1">
    <source>
        <dbReference type="EMBL" id="RHY26045.1"/>
    </source>
</evidence>